<dbReference type="InterPro" id="IPR002052">
    <property type="entry name" value="DNA_methylase_N6_adenine_CS"/>
</dbReference>
<evidence type="ECO:0000313" key="8">
    <source>
        <dbReference type="Proteomes" id="UP000289738"/>
    </source>
</evidence>
<feature type="transmembrane region" description="Helical" evidence="6">
    <location>
        <begin position="67"/>
        <end position="87"/>
    </location>
</feature>
<gene>
    <name evidence="7" type="ORF">Ahy_A06g028631</name>
</gene>
<dbReference type="Pfam" id="PF10237">
    <property type="entry name" value="N6-adenineMlase"/>
    <property type="match status" value="1"/>
</dbReference>
<protein>
    <recommendedName>
        <fullName evidence="9">Methyltransferase</fullName>
    </recommendedName>
</protein>
<accession>A0A445CRC9</accession>
<dbReference type="EMBL" id="SDMP01000006">
    <property type="protein sequence ID" value="RYR53481.1"/>
    <property type="molecule type" value="Genomic_DNA"/>
</dbReference>
<keyword evidence="8" id="KW-1185">Reference proteome</keyword>
<keyword evidence="6" id="KW-0472">Membrane</keyword>
<evidence type="ECO:0000256" key="4">
    <source>
        <dbReference type="ARBA" id="ARBA00022679"/>
    </source>
</evidence>
<feature type="transmembrane region" description="Helical" evidence="6">
    <location>
        <begin position="247"/>
        <end position="268"/>
    </location>
</feature>
<evidence type="ECO:0000256" key="2">
    <source>
        <dbReference type="ARBA" id="ARBA00022490"/>
    </source>
</evidence>
<evidence type="ECO:0000256" key="1">
    <source>
        <dbReference type="ARBA" id="ARBA00004496"/>
    </source>
</evidence>
<evidence type="ECO:0000256" key="5">
    <source>
        <dbReference type="SAM" id="MobiDB-lite"/>
    </source>
</evidence>
<keyword evidence="3" id="KW-0489">Methyltransferase</keyword>
<dbReference type="GO" id="GO:0005737">
    <property type="term" value="C:cytoplasm"/>
    <property type="evidence" value="ECO:0007669"/>
    <property type="project" value="UniProtKB-SubCell"/>
</dbReference>
<evidence type="ECO:0000313" key="7">
    <source>
        <dbReference type="EMBL" id="RYR53481.1"/>
    </source>
</evidence>
<feature type="region of interest" description="Disordered" evidence="5">
    <location>
        <begin position="138"/>
        <end position="159"/>
    </location>
</feature>
<dbReference type="GO" id="GO:0016279">
    <property type="term" value="F:protein-lysine N-methyltransferase activity"/>
    <property type="evidence" value="ECO:0007669"/>
    <property type="project" value="InterPro"/>
</dbReference>
<dbReference type="PANTHER" id="PTHR13200:SF0">
    <property type="entry name" value="EEF1A LYSINE METHYLTRANSFERASE 1"/>
    <property type="match status" value="1"/>
</dbReference>
<dbReference type="GO" id="GO:0003676">
    <property type="term" value="F:nucleic acid binding"/>
    <property type="evidence" value="ECO:0007669"/>
    <property type="project" value="InterPro"/>
</dbReference>
<keyword evidence="2" id="KW-0963">Cytoplasm</keyword>
<keyword evidence="6" id="KW-1133">Transmembrane helix</keyword>
<dbReference type="InterPro" id="IPR041370">
    <property type="entry name" value="Mlase_EEF1AKMT1/ZCCHC4"/>
</dbReference>
<keyword evidence="6" id="KW-0812">Transmembrane</keyword>
<keyword evidence="4" id="KW-0808">Transferase</keyword>
<comment type="subcellular location">
    <subcellularLocation>
        <location evidence="1">Cytoplasm</location>
    </subcellularLocation>
</comment>
<dbReference type="STRING" id="3818.A0A445CRC9"/>
<reference evidence="7 8" key="1">
    <citation type="submission" date="2019-01" db="EMBL/GenBank/DDBJ databases">
        <title>Sequencing of cultivated peanut Arachis hypogaea provides insights into genome evolution and oil improvement.</title>
        <authorList>
            <person name="Chen X."/>
        </authorList>
    </citation>
    <scope>NUCLEOTIDE SEQUENCE [LARGE SCALE GENOMIC DNA]</scope>
    <source>
        <strain evidence="8">cv. Fuhuasheng</strain>
        <tissue evidence="7">Leaves</tissue>
    </source>
</reference>
<sequence>MRRHFIFTLEPSSFLRRPSSSSSLEPSLIFSFWNPAFWNPTLHRTQKTLTSITPPSISLVRRCVSQLAIPLAVLLAVLVVVLLASLCRGSARLSLSWFCSPLPVVVLLASPCSPLPERLIPSTVAVPGSPIPSLAVTPAVARSPPRNSPVTRSRTPKPSPVVLLETHPSPVVLRGSCSRYLPPRTTALMLAFSEHLRDNYSLVTYGCDYTFYDHNHPEELPLELKHSFKIVVADPPYLVRVKLIAEILFGLAILGFLLQWSGALALGWPKGHATKLTSFQESNSEIQTSCSDIAKSTMDITKIQKEEAKIVAWESQQKAK</sequence>
<dbReference type="Proteomes" id="UP000289738">
    <property type="component" value="Chromosome A06"/>
</dbReference>
<name>A0A445CRC9_ARAHY</name>
<organism evidence="7 8">
    <name type="scientific">Arachis hypogaea</name>
    <name type="common">Peanut</name>
    <dbReference type="NCBI Taxonomy" id="3818"/>
    <lineage>
        <taxon>Eukaryota</taxon>
        <taxon>Viridiplantae</taxon>
        <taxon>Streptophyta</taxon>
        <taxon>Embryophyta</taxon>
        <taxon>Tracheophyta</taxon>
        <taxon>Spermatophyta</taxon>
        <taxon>Magnoliopsida</taxon>
        <taxon>eudicotyledons</taxon>
        <taxon>Gunneridae</taxon>
        <taxon>Pentapetalae</taxon>
        <taxon>rosids</taxon>
        <taxon>fabids</taxon>
        <taxon>Fabales</taxon>
        <taxon>Fabaceae</taxon>
        <taxon>Papilionoideae</taxon>
        <taxon>50 kb inversion clade</taxon>
        <taxon>dalbergioids sensu lato</taxon>
        <taxon>Dalbergieae</taxon>
        <taxon>Pterocarpus clade</taxon>
        <taxon>Arachis</taxon>
    </lineage>
</organism>
<evidence type="ECO:0008006" key="9">
    <source>
        <dbReference type="Google" id="ProtNLM"/>
    </source>
</evidence>
<comment type="caution">
    <text evidence="7">The sequence shown here is derived from an EMBL/GenBank/DDBJ whole genome shotgun (WGS) entry which is preliminary data.</text>
</comment>
<evidence type="ECO:0000256" key="6">
    <source>
        <dbReference type="SAM" id="Phobius"/>
    </source>
</evidence>
<proteinExistence type="predicted"/>
<dbReference type="GO" id="GO:0032259">
    <property type="term" value="P:methylation"/>
    <property type="evidence" value="ECO:0007669"/>
    <property type="project" value="UniProtKB-KW"/>
</dbReference>
<dbReference type="AlphaFoldDB" id="A0A445CRC9"/>
<evidence type="ECO:0000256" key="3">
    <source>
        <dbReference type="ARBA" id="ARBA00022603"/>
    </source>
</evidence>
<dbReference type="PROSITE" id="PS00092">
    <property type="entry name" value="N6_MTASE"/>
    <property type="match status" value="1"/>
</dbReference>
<dbReference type="PANTHER" id="PTHR13200">
    <property type="entry name" value="EEF1A LYSINE METHYLTRANSFERASE 1"/>
    <property type="match status" value="1"/>
</dbReference>
<dbReference type="InterPro" id="IPR019369">
    <property type="entry name" value="Efm5/EEF1AKMT1"/>
</dbReference>